<protein>
    <recommendedName>
        <fullName evidence="5">Extracellular membrane protein CFEM domain-containing protein</fullName>
    </recommendedName>
</protein>
<dbReference type="Proteomes" id="UP000245383">
    <property type="component" value="Unassembled WGS sequence"/>
</dbReference>
<proteinExistence type="predicted"/>
<dbReference type="EMBL" id="MBFR01000028">
    <property type="protein sequence ID" value="PVU96585.1"/>
    <property type="molecule type" value="Genomic_DNA"/>
</dbReference>
<gene>
    <name evidence="3" type="ORF">BB561_001064</name>
</gene>
<evidence type="ECO:0008006" key="5">
    <source>
        <dbReference type="Google" id="ProtNLM"/>
    </source>
</evidence>
<evidence type="ECO:0000256" key="1">
    <source>
        <dbReference type="SAM" id="MobiDB-lite"/>
    </source>
</evidence>
<evidence type="ECO:0000313" key="4">
    <source>
        <dbReference type="Proteomes" id="UP000245383"/>
    </source>
</evidence>
<feature type="signal peptide" evidence="2">
    <location>
        <begin position="1"/>
        <end position="17"/>
    </location>
</feature>
<keyword evidence="2" id="KW-0732">Signal</keyword>
<reference evidence="3 4" key="1">
    <citation type="journal article" date="2018" name="MBio">
        <title>Comparative Genomics Reveals the Core Gene Toolbox for the Fungus-Insect Symbiosis.</title>
        <authorList>
            <person name="Wang Y."/>
            <person name="Stata M."/>
            <person name="Wang W."/>
            <person name="Stajich J.E."/>
            <person name="White M.M."/>
            <person name="Moncalvo J.M."/>
        </authorList>
    </citation>
    <scope>NUCLEOTIDE SEQUENCE [LARGE SCALE GENOMIC DNA]</scope>
    <source>
        <strain evidence="3 4">SWE-8-4</strain>
    </source>
</reference>
<keyword evidence="4" id="KW-1185">Reference proteome</keyword>
<feature type="compositionally biased region" description="Basic and acidic residues" evidence="1">
    <location>
        <begin position="67"/>
        <end position="141"/>
    </location>
</feature>
<feature type="region of interest" description="Disordered" evidence="1">
    <location>
        <begin position="67"/>
        <end position="155"/>
    </location>
</feature>
<evidence type="ECO:0000313" key="3">
    <source>
        <dbReference type="EMBL" id="PVU96585.1"/>
    </source>
</evidence>
<accession>A0A2T9YW81</accession>
<sequence>MKAFTYALALFVASASAQTCPSTATTCVNKTSIATCEGGSWKTQACLPHYDCGTVSGVVACTAHEHADESHSHSASQTHDHSHSGTASHDDHEDHEGHDHEEHDDHSHSASKTQDHAHSGTASHDDHEGHDHEDHEGHDHSSGTPKSDSAKKSSSQGRYSQFQYASIVSSSALAVVAAYFI</sequence>
<dbReference type="AlphaFoldDB" id="A0A2T9YW81"/>
<feature type="chain" id="PRO_5015612810" description="Extracellular membrane protein CFEM domain-containing protein" evidence="2">
    <location>
        <begin position="18"/>
        <end position="181"/>
    </location>
</feature>
<organism evidence="3 4">
    <name type="scientific">Smittium simulii</name>
    <dbReference type="NCBI Taxonomy" id="133385"/>
    <lineage>
        <taxon>Eukaryota</taxon>
        <taxon>Fungi</taxon>
        <taxon>Fungi incertae sedis</taxon>
        <taxon>Zoopagomycota</taxon>
        <taxon>Kickxellomycotina</taxon>
        <taxon>Harpellomycetes</taxon>
        <taxon>Harpellales</taxon>
        <taxon>Legeriomycetaceae</taxon>
        <taxon>Smittium</taxon>
    </lineage>
</organism>
<comment type="caution">
    <text evidence="3">The sequence shown here is derived from an EMBL/GenBank/DDBJ whole genome shotgun (WGS) entry which is preliminary data.</text>
</comment>
<name>A0A2T9YW81_9FUNG</name>
<feature type="compositionally biased region" description="Polar residues" evidence="1">
    <location>
        <begin position="144"/>
        <end position="155"/>
    </location>
</feature>
<dbReference type="STRING" id="133385.A0A2T9YW81"/>
<evidence type="ECO:0000256" key="2">
    <source>
        <dbReference type="SAM" id="SignalP"/>
    </source>
</evidence>